<dbReference type="Gene3D" id="3.20.20.150">
    <property type="entry name" value="Divalent-metal-dependent TIM barrel enzymes"/>
    <property type="match status" value="1"/>
</dbReference>
<feature type="active site" description="Proton donor/acceptor" evidence="3">
    <location>
        <position position="238"/>
    </location>
</feature>
<gene>
    <name evidence="5" type="ordered locus">Acry_2430</name>
</gene>
<sequence>MPRFAANLSMMFNEVPFLDRFAAAADAGFDAVEFLFPYEHRPEEIGARLAKHGLTQALFNLPPGDWAGGERGLAALPGREEELAAGTARALDYAAATGVTRLHLMAGIADPADPAARARYRDAVIRTAETLAHHGIDLLLEPINGRDMPGYFLNDVDAAAAFIAGLGIGNVRLQFDIYHCQIIHGDVTMRLRRLIRQIGHVQIASVPSRHEPDGEELNYPFLFDELDRLGYAGIVGCEYRPRGRTEDGLAWFAGRGR</sequence>
<dbReference type="FunFam" id="3.20.20.150:FF:000007">
    <property type="entry name" value="Hydroxypyruvate isomerase"/>
    <property type="match status" value="1"/>
</dbReference>
<dbReference type="InterPro" id="IPR026040">
    <property type="entry name" value="HyI-like"/>
</dbReference>
<evidence type="ECO:0000313" key="6">
    <source>
        <dbReference type="Proteomes" id="UP000000245"/>
    </source>
</evidence>
<dbReference type="STRING" id="349163.Acry_2430"/>
<evidence type="ECO:0000256" key="2">
    <source>
        <dbReference type="PIRNR" id="PIRNR006241"/>
    </source>
</evidence>
<evidence type="ECO:0000259" key="4">
    <source>
        <dbReference type="Pfam" id="PF01261"/>
    </source>
</evidence>
<dbReference type="Proteomes" id="UP000000245">
    <property type="component" value="Chromosome"/>
</dbReference>
<dbReference type="eggNOG" id="COG3622">
    <property type="taxonomic scope" value="Bacteria"/>
</dbReference>
<dbReference type="RefSeq" id="WP_012040054.1">
    <property type="nucleotide sequence ID" value="NC_009484.1"/>
</dbReference>
<evidence type="ECO:0000313" key="5">
    <source>
        <dbReference type="EMBL" id="ABQ31623.1"/>
    </source>
</evidence>
<dbReference type="EMBL" id="CP000697">
    <property type="protein sequence ID" value="ABQ31623.1"/>
    <property type="molecule type" value="Genomic_DNA"/>
</dbReference>
<protein>
    <submittedName>
        <fullName evidence="5">Hydroxypyruvate isomerase</fullName>
        <ecNumber evidence="5">5.3.1.22</ecNumber>
    </submittedName>
</protein>
<reference evidence="5 6" key="1">
    <citation type="submission" date="2007-05" db="EMBL/GenBank/DDBJ databases">
        <title>Complete sequence of chromosome of Acidiphilium cryptum JF-5.</title>
        <authorList>
            <consortium name="US DOE Joint Genome Institute"/>
            <person name="Copeland A."/>
            <person name="Lucas S."/>
            <person name="Lapidus A."/>
            <person name="Barry K."/>
            <person name="Detter J.C."/>
            <person name="Glavina del Rio T."/>
            <person name="Hammon N."/>
            <person name="Israni S."/>
            <person name="Dalin E."/>
            <person name="Tice H."/>
            <person name="Pitluck S."/>
            <person name="Sims D."/>
            <person name="Brettin T."/>
            <person name="Bruce D."/>
            <person name="Han C."/>
            <person name="Schmutz J."/>
            <person name="Larimer F."/>
            <person name="Land M."/>
            <person name="Hauser L."/>
            <person name="Kyrpides N."/>
            <person name="Kim E."/>
            <person name="Magnuson T."/>
            <person name="Richardson P."/>
        </authorList>
    </citation>
    <scope>NUCLEOTIDE SEQUENCE [LARGE SCALE GENOMIC DNA]</scope>
    <source>
        <strain evidence="5 6">JF-5</strain>
    </source>
</reference>
<dbReference type="InterPro" id="IPR050417">
    <property type="entry name" value="Sugar_Epim/Isomerase"/>
</dbReference>
<name>A5G191_ACICJ</name>
<dbReference type="KEGG" id="acr:Acry_2430"/>
<dbReference type="PANTHER" id="PTHR43489">
    <property type="entry name" value="ISOMERASE"/>
    <property type="match status" value="1"/>
</dbReference>
<dbReference type="PANTHER" id="PTHR43489:SF6">
    <property type="entry name" value="HYDROXYPYRUVATE ISOMERASE-RELATED"/>
    <property type="match status" value="1"/>
</dbReference>
<keyword evidence="6" id="KW-1185">Reference proteome</keyword>
<dbReference type="AlphaFoldDB" id="A5G191"/>
<evidence type="ECO:0000256" key="1">
    <source>
        <dbReference type="ARBA" id="ARBA00023235"/>
    </source>
</evidence>
<dbReference type="PIRSF" id="PIRSF006241">
    <property type="entry name" value="HyI"/>
    <property type="match status" value="1"/>
</dbReference>
<dbReference type="HOGENOM" id="CLU_050006_1_2_5"/>
<dbReference type="GO" id="GO:0046487">
    <property type="term" value="P:glyoxylate metabolic process"/>
    <property type="evidence" value="ECO:0007669"/>
    <property type="project" value="TreeGrafter"/>
</dbReference>
<dbReference type="InterPro" id="IPR053398">
    <property type="entry name" value="HPT_OtnI_isomerases"/>
</dbReference>
<dbReference type="NCBIfam" id="NF043033">
    <property type="entry name" value="OxoTetrIsom"/>
    <property type="match status" value="1"/>
</dbReference>
<proteinExistence type="inferred from homology"/>
<feature type="domain" description="Xylose isomerase-like TIM barrel" evidence="4">
    <location>
        <begin position="21"/>
        <end position="252"/>
    </location>
</feature>
<organism evidence="5 6">
    <name type="scientific">Acidiphilium cryptum (strain JF-5)</name>
    <dbReference type="NCBI Taxonomy" id="349163"/>
    <lineage>
        <taxon>Bacteria</taxon>
        <taxon>Pseudomonadati</taxon>
        <taxon>Pseudomonadota</taxon>
        <taxon>Alphaproteobacteria</taxon>
        <taxon>Acetobacterales</taxon>
        <taxon>Acidocellaceae</taxon>
        <taxon>Acidiphilium</taxon>
    </lineage>
</organism>
<dbReference type="EC" id="5.3.1.22" evidence="5"/>
<dbReference type="InterPro" id="IPR036237">
    <property type="entry name" value="Xyl_isomerase-like_sf"/>
</dbReference>
<dbReference type="GO" id="GO:0008903">
    <property type="term" value="F:hydroxypyruvate isomerase activity"/>
    <property type="evidence" value="ECO:0007669"/>
    <property type="project" value="UniProtKB-EC"/>
</dbReference>
<evidence type="ECO:0000256" key="3">
    <source>
        <dbReference type="PIRSR" id="PIRSR006241-50"/>
    </source>
</evidence>
<keyword evidence="1 2" id="KW-0413">Isomerase</keyword>
<comment type="similarity">
    <text evidence="2">Belongs to the hyi family.</text>
</comment>
<keyword evidence="5" id="KW-0670">Pyruvate</keyword>
<dbReference type="SUPFAM" id="SSF51658">
    <property type="entry name" value="Xylose isomerase-like"/>
    <property type="match status" value="1"/>
</dbReference>
<dbReference type="Pfam" id="PF01261">
    <property type="entry name" value="AP_endonuc_2"/>
    <property type="match status" value="1"/>
</dbReference>
<dbReference type="InterPro" id="IPR013022">
    <property type="entry name" value="Xyl_isomerase-like_TIM-brl"/>
</dbReference>
<accession>A5G191</accession>
<feature type="active site" description="Proton donor/acceptor" evidence="3">
    <location>
        <position position="141"/>
    </location>
</feature>